<dbReference type="SMART" id="SM00347">
    <property type="entry name" value="HTH_MARR"/>
    <property type="match status" value="1"/>
</dbReference>
<dbReference type="InterPro" id="IPR000835">
    <property type="entry name" value="HTH_MarR-typ"/>
</dbReference>
<evidence type="ECO:0000259" key="1">
    <source>
        <dbReference type="PROSITE" id="PS50995"/>
    </source>
</evidence>
<proteinExistence type="predicted"/>
<sequence>MIDFSSPATQHEALAAFFKAYQAFTARPDDMLARRGLSRVHHRILFFIARSPELSVSELLARLKVSKQALNVPLRQLVQMRLVDSRTDADDKRKRLLVLTADGLKLEAALRKEQIRLLRQCFEQLDDSAVAGWLEVNLALARHW</sequence>
<keyword evidence="3" id="KW-1185">Reference proteome</keyword>
<dbReference type="EMBL" id="JBGCUO010000001">
    <property type="protein sequence ID" value="MEY1661777.1"/>
    <property type="molecule type" value="Genomic_DNA"/>
</dbReference>
<name>A0ABV4AGV3_9GAMM</name>
<protein>
    <submittedName>
        <fullName evidence="2">MarR family winged helix-turn-helix transcriptional regulator</fullName>
    </submittedName>
</protein>
<feature type="domain" description="HTH marR-type" evidence="1">
    <location>
        <begin position="10"/>
        <end position="144"/>
    </location>
</feature>
<evidence type="ECO:0000313" key="2">
    <source>
        <dbReference type="EMBL" id="MEY1661777.1"/>
    </source>
</evidence>
<dbReference type="SUPFAM" id="SSF46785">
    <property type="entry name" value="Winged helix' DNA-binding domain"/>
    <property type="match status" value="1"/>
</dbReference>
<dbReference type="InterPro" id="IPR036388">
    <property type="entry name" value="WH-like_DNA-bd_sf"/>
</dbReference>
<dbReference type="Proteomes" id="UP001562065">
    <property type="component" value="Unassembled WGS sequence"/>
</dbReference>
<organism evidence="2 3">
    <name type="scientific">Isoalcanivorax beigongshangi</name>
    <dbReference type="NCBI Taxonomy" id="3238810"/>
    <lineage>
        <taxon>Bacteria</taxon>
        <taxon>Pseudomonadati</taxon>
        <taxon>Pseudomonadota</taxon>
        <taxon>Gammaproteobacteria</taxon>
        <taxon>Oceanospirillales</taxon>
        <taxon>Alcanivoracaceae</taxon>
        <taxon>Isoalcanivorax</taxon>
    </lineage>
</organism>
<evidence type="ECO:0000313" key="3">
    <source>
        <dbReference type="Proteomes" id="UP001562065"/>
    </source>
</evidence>
<comment type="caution">
    <text evidence="2">The sequence shown here is derived from an EMBL/GenBank/DDBJ whole genome shotgun (WGS) entry which is preliminary data.</text>
</comment>
<dbReference type="PROSITE" id="PS50995">
    <property type="entry name" value="HTH_MARR_2"/>
    <property type="match status" value="1"/>
</dbReference>
<dbReference type="PANTHER" id="PTHR33164">
    <property type="entry name" value="TRANSCRIPTIONAL REGULATOR, MARR FAMILY"/>
    <property type="match status" value="1"/>
</dbReference>
<dbReference type="InterPro" id="IPR036390">
    <property type="entry name" value="WH_DNA-bd_sf"/>
</dbReference>
<dbReference type="Pfam" id="PF12802">
    <property type="entry name" value="MarR_2"/>
    <property type="match status" value="1"/>
</dbReference>
<gene>
    <name evidence="2" type="ORF">AB5I84_06405</name>
</gene>
<accession>A0ABV4AGV3</accession>
<dbReference type="RefSeq" id="WP_369455026.1">
    <property type="nucleotide sequence ID" value="NZ_JBGCUO010000001.1"/>
</dbReference>
<dbReference type="InterPro" id="IPR039422">
    <property type="entry name" value="MarR/SlyA-like"/>
</dbReference>
<reference evidence="2 3" key="1">
    <citation type="submission" date="2024-07" db="EMBL/GenBank/DDBJ databases">
        <authorList>
            <person name="Ren Q."/>
        </authorList>
    </citation>
    <scope>NUCLEOTIDE SEQUENCE [LARGE SCALE GENOMIC DNA]</scope>
    <source>
        <strain evidence="2 3">REN37</strain>
    </source>
</reference>
<dbReference type="Gene3D" id="1.10.10.10">
    <property type="entry name" value="Winged helix-like DNA-binding domain superfamily/Winged helix DNA-binding domain"/>
    <property type="match status" value="1"/>
</dbReference>
<dbReference type="PANTHER" id="PTHR33164:SF44">
    <property type="entry name" value="TRANSCRIPTIONAL REGULATORY PROTEIN"/>
    <property type="match status" value="1"/>
</dbReference>